<dbReference type="AlphaFoldDB" id="A0A1H3RK91"/>
<evidence type="ECO:0000313" key="2">
    <source>
        <dbReference type="EMBL" id="SDZ26127.1"/>
    </source>
</evidence>
<dbReference type="GO" id="GO:0003677">
    <property type="term" value="F:DNA binding"/>
    <property type="evidence" value="ECO:0007669"/>
    <property type="project" value="InterPro"/>
</dbReference>
<dbReference type="EMBL" id="FNOK01000055">
    <property type="protein sequence ID" value="SDZ26127.1"/>
    <property type="molecule type" value="Genomic_DNA"/>
</dbReference>
<dbReference type="InterPro" id="IPR010982">
    <property type="entry name" value="Lambda_DNA-bd_dom_sf"/>
</dbReference>
<dbReference type="Pfam" id="PF19054">
    <property type="entry name" value="DUF5753"/>
    <property type="match status" value="1"/>
</dbReference>
<dbReference type="SUPFAM" id="SSF47413">
    <property type="entry name" value="lambda repressor-like DNA-binding domains"/>
    <property type="match status" value="1"/>
</dbReference>
<name>A0A1H3RK91_9PSEU</name>
<gene>
    <name evidence="2" type="ORF">SAMN05216215_10556</name>
</gene>
<protein>
    <recommendedName>
        <fullName evidence="1">DUF5753 domain-containing protein</fullName>
    </recommendedName>
</protein>
<reference evidence="3" key="1">
    <citation type="submission" date="2016-10" db="EMBL/GenBank/DDBJ databases">
        <authorList>
            <person name="Varghese N."/>
            <person name="Submissions S."/>
        </authorList>
    </citation>
    <scope>NUCLEOTIDE SEQUENCE [LARGE SCALE GENOMIC DNA]</scope>
    <source>
        <strain evidence="3">CGMCC 4.3530</strain>
    </source>
</reference>
<dbReference type="InterPro" id="IPR001387">
    <property type="entry name" value="Cro/C1-type_HTH"/>
</dbReference>
<proteinExistence type="predicted"/>
<evidence type="ECO:0000259" key="1">
    <source>
        <dbReference type="Pfam" id="PF19054"/>
    </source>
</evidence>
<dbReference type="OrthoDB" id="4285266at2"/>
<sequence>MPMAKMRTARKLLLGREIAHMIETADISQADAAKIIESSQSRIAGLISGMGTISVGDLDLLATRLGFTDDGHRETLRELRRDNHKRGFWSTGHNRAYAEDLRLLIDLEKHADQIRQSEVEVVPGLLQTEAYARAMHADQPEIDGVTVEDRVAARVARQDILDKSEPPTIQVVMSESCLRRMWAPADVMQQQIEYLIKLSNRPNVMIQVMPFQAPPGRRSPLGTRFILLRVPSPGAAGPLELAYAEGQSEIRYLDDKKALAAHETAWARITNAALRFDESRKFMKAVSRDYAEQAKNTTS</sequence>
<evidence type="ECO:0000313" key="3">
    <source>
        <dbReference type="Proteomes" id="UP000199529"/>
    </source>
</evidence>
<accession>A0A1H3RK91</accession>
<organism evidence="2 3">
    <name type="scientific">Saccharopolyspora shandongensis</name>
    <dbReference type="NCBI Taxonomy" id="418495"/>
    <lineage>
        <taxon>Bacteria</taxon>
        <taxon>Bacillati</taxon>
        <taxon>Actinomycetota</taxon>
        <taxon>Actinomycetes</taxon>
        <taxon>Pseudonocardiales</taxon>
        <taxon>Pseudonocardiaceae</taxon>
        <taxon>Saccharopolyspora</taxon>
    </lineage>
</organism>
<dbReference type="CDD" id="cd00093">
    <property type="entry name" value="HTH_XRE"/>
    <property type="match status" value="1"/>
</dbReference>
<dbReference type="Gene3D" id="1.10.260.40">
    <property type="entry name" value="lambda repressor-like DNA-binding domains"/>
    <property type="match status" value="1"/>
</dbReference>
<feature type="domain" description="DUF5753" evidence="1">
    <location>
        <begin position="101"/>
        <end position="284"/>
    </location>
</feature>
<dbReference type="RefSeq" id="WP_093275512.1">
    <property type="nucleotide sequence ID" value="NZ_FNOK01000055.1"/>
</dbReference>
<dbReference type="Proteomes" id="UP000199529">
    <property type="component" value="Unassembled WGS sequence"/>
</dbReference>
<dbReference type="STRING" id="418495.SAMN05216215_10556"/>
<dbReference type="InterPro" id="IPR043917">
    <property type="entry name" value="DUF5753"/>
</dbReference>
<keyword evidence="3" id="KW-1185">Reference proteome</keyword>